<dbReference type="InterPro" id="IPR000276">
    <property type="entry name" value="GPCR_Rhodpsn"/>
</dbReference>
<evidence type="ECO:0000256" key="10">
    <source>
        <dbReference type="SAM" id="MobiDB-lite"/>
    </source>
</evidence>
<dbReference type="OrthoDB" id="8951197at2759"/>
<keyword evidence="5 9" id="KW-0297">G-protein coupled receptor</keyword>
<evidence type="ECO:0000256" key="1">
    <source>
        <dbReference type="ARBA" id="ARBA00004651"/>
    </source>
</evidence>
<evidence type="ECO:0000256" key="3">
    <source>
        <dbReference type="ARBA" id="ARBA00022692"/>
    </source>
</evidence>
<evidence type="ECO:0000256" key="7">
    <source>
        <dbReference type="ARBA" id="ARBA00023170"/>
    </source>
</evidence>
<organism evidence="13 14">
    <name type="scientific">Megalops atlanticus</name>
    <name type="common">Tarpon</name>
    <name type="synonym">Clupea gigantea</name>
    <dbReference type="NCBI Taxonomy" id="7932"/>
    <lineage>
        <taxon>Eukaryota</taxon>
        <taxon>Metazoa</taxon>
        <taxon>Chordata</taxon>
        <taxon>Craniata</taxon>
        <taxon>Vertebrata</taxon>
        <taxon>Euteleostomi</taxon>
        <taxon>Actinopterygii</taxon>
        <taxon>Neopterygii</taxon>
        <taxon>Teleostei</taxon>
        <taxon>Elopiformes</taxon>
        <taxon>Megalopidae</taxon>
        <taxon>Megalops</taxon>
    </lineage>
</organism>
<dbReference type="GO" id="GO:0009897">
    <property type="term" value="C:external side of plasma membrane"/>
    <property type="evidence" value="ECO:0007669"/>
    <property type="project" value="TreeGrafter"/>
</dbReference>
<evidence type="ECO:0000256" key="2">
    <source>
        <dbReference type="ARBA" id="ARBA00022475"/>
    </source>
</evidence>
<keyword evidence="3 9" id="KW-0812">Transmembrane</keyword>
<dbReference type="EMBL" id="JAFDVH010000010">
    <property type="protein sequence ID" value="KAG7469821.1"/>
    <property type="molecule type" value="Genomic_DNA"/>
</dbReference>
<dbReference type="PROSITE" id="PS50262">
    <property type="entry name" value="G_PROTEIN_RECEP_F1_2"/>
    <property type="match status" value="1"/>
</dbReference>
<dbReference type="PANTHER" id="PTHR10489">
    <property type="entry name" value="CELL ADHESION MOLECULE"/>
    <property type="match status" value="1"/>
</dbReference>
<keyword evidence="2" id="KW-1003">Cell membrane</keyword>
<comment type="caution">
    <text evidence="13">The sequence shown here is derived from an EMBL/GenBank/DDBJ whole genome shotgun (WGS) entry which is preliminary data.</text>
</comment>
<name>A0A9D3T4U8_MEGAT</name>
<keyword evidence="7 9" id="KW-0675">Receptor</keyword>
<dbReference type="InterPro" id="IPR017452">
    <property type="entry name" value="GPCR_Rhodpsn_7TM"/>
</dbReference>
<keyword evidence="4 11" id="KW-1133">Transmembrane helix</keyword>
<dbReference type="SUPFAM" id="SSF81321">
    <property type="entry name" value="Family A G protein-coupled receptor-like"/>
    <property type="match status" value="1"/>
</dbReference>
<feature type="region of interest" description="Disordered" evidence="10">
    <location>
        <begin position="1"/>
        <end position="21"/>
    </location>
</feature>
<dbReference type="Pfam" id="PF00001">
    <property type="entry name" value="7tm_1"/>
    <property type="match status" value="1"/>
</dbReference>
<evidence type="ECO:0000256" key="8">
    <source>
        <dbReference type="ARBA" id="ARBA00023224"/>
    </source>
</evidence>
<proteinExistence type="inferred from homology"/>
<evidence type="ECO:0000313" key="14">
    <source>
        <dbReference type="Proteomes" id="UP001046870"/>
    </source>
</evidence>
<feature type="transmembrane region" description="Helical" evidence="11">
    <location>
        <begin position="73"/>
        <end position="94"/>
    </location>
</feature>
<evidence type="ECO:0000256" key="4">
    <source>
        <dbReference type="ARBA" id="ARBA00022989"/>
    </source>
</evidence>
<accession>A0A9D3T4U8</accession>
<feature type="transmembrane region" description="Helical" evidence="11">
    <location>
        <begin position="225"/>
        <end position="248"/>
    </location>
</feature>
<dbReference type="PROSITE" id="PS00237">
    <property type="entry name" value="G_PROTEIN_RECEP_F1_1"/>
    <property type="match status" value="1"/>
</dbReference>
<dbReference type="InterPro" id="IPR000355">
    <property type="entry name" value="Chemokine_rcpt"/>
</dbReference>
<feature type="compositionally biased region" description="Basic and acidic residues" evidence="10">
    <location>
        <begin position="1"/>
        <end position="15"/>
    </location>
</feature>
<dbReference type="PRINTS" id="PR00237">
    <property type="entry name" value="GPCRRHODOPSN"/>
</dbReference>
<dbReference type="PRINTS" id="PR00657">
    <property type="entry name" value="CCCHEMOKINER"/>
</dbReference>
<protein>
    <recommendedName>
        <fullName evidence="12">G-protein coupled receptors family 1 profile domain-containing protein</fullName>
    </recommendedName>
</protein>
<dbReference type="PANTHER" id="PTHR10489:SF627">
    <property type="entry name" value="C-C CHEMOKINE RECEPTOR TYPE 8"/>
    <property type="match status" value="1"/>
</dbReference>
<dbReference type="FunFam" id="1.20.1070.10:FF:000026">
    <property type="entry name" value="C-C chemokine receptor type 5"/>
    <property type="match status" value="1"/>
</dbReference>
<feature type="transmembrane region" description="Helical" evidence="11">
    <location>
        <begin position="145"/>
        <end position="162"/>
    </location>
</feature>
<feature type="transmembrane region" description="Helical" evidence="11">
    <location>
        <begin position="106"/>
        <end position="125"/>
    </location>
</feature>
<dbReference type="GO" id="GO:0006955">
    <property type="term" value="P:immune response"/>
    <property type="evidence" value="ECO:0007669"/>
    <property type="project" value="TreeGrafter"/>
</dbReference>
<dbReference type="AlphaFoldDB" id="A0A9D3T4U8"/>
<keyword evidence="8 9" id="KW-0807">Transducer</keyword>
<dbReference type="InterPro" id="IPR050119">
    <property type="entry name" value="CCR1-9-like"/>
</dbReference>
<feature type="transmembrane region" description="Helical" evidence="11">
    <location>
        <begin position="182"/>
        <end position="205"/>
    </location>
</feature>
<reference evidence="13" key="1">
    <citation type="submission" date="2021-01" db="EMBL/GenBank/DDBJ databases">
        <authorList>
            <person name="Zahm M."/>
            <person name="Roques C."/>
            <person name="Cabau C."/>
            <person name="Klopp C."/>
            <person name="Donnadieu C."/>
            <person name="Jouanno E."/>
            <person name="Lampietro C."/>
            <person name="Louis A."/>
            <person name="Herpin A."/>
            <person name="Echchiki A."/>
            <person name="Berthelot C."/>
            <person name="Parey E."/>
            <person name="Roest-Crollius H."/>
            <person name="Braasch I."/>
            <person name="Postlethwait J."/>
            <person name="Bobe J."/>
            <person name="Montfort J."/>
            <person name="Bouchez O."/>
            <person name="Begum T."/>
            <person name="Mejri S."/>
            <person name="Adams A."/>
            <person name="Chen W.-J."/>
            <person name="Guiguen Y."/>
        </authorList>
    </citation>
    <scope>NUCLEOTIDE SEQUENCE</scope>
    <source>
        <strain evidence="13">YG-15Mar2019-1</strain>
        <tissue evidence="13">Brain</tissue>
    </source>
</reference>
<sequence length="380" mass="42910">MDRLKTSHLHQEAAKPKTLPTPTPGFQIHFYSVTKMWDDEMTPNSTKSYDYDYDYGGGGPCEYSRHGAYFLPAAYSLLFVFGLVGNSLVFWVVLMCVKIQSMTDVCLLNLAGADLLLLFSLPFLAHYSRDQWVFGRAMCRMVLSGYHIGFFSGIFFITLMSIDRYLAIVHAVYALKVRTRTYGALASFVVWMVSILAAFPEILYAEVKNETQILCTSMNEQQNMTLFNIFKVNILGLLLPLIVMGFCYLMIMKKLASCRQAQSKTIRLVVLVVVVFFCCWTPYNIVSFFKALEILRIYSSCKSSKAIHVSLQITEAVAYTHTCLNPIIYVFVGRKFRRHLSRLLGRLPCAGCQALKKRLSPIVGSTVSQSTTVEDGQTGM</sequence>
<comment type="similarity">
    <text evidence="9">Belongs to the G-protein coupled receptor 1 family.</text>
</comment>
<evidence type="ECO:0000259" key="12">
    <source>
        <dbReference type="PROSITE" id="PS50262"/>
    </source>
</evidence>
<evidence type="ECO:0000256" key="5">
    <source>
        <dbReference type="ARBA" id="ARBA00023040"/>
    </source>
</evidence>
<dbReference type="GO" id="GO:0007204">
    <property type="term" value="P:positive regulation of cytosolic calcium ion concentration"/>
    <property type="evidence" value="ECO:0007669"/>
    <property type="project" value="TreeGrafter"/>
</dbReference>
<dbReference type="GO" id="GO:0019957">
    <property type="term" value="F:C-C chemokine binding"/>
    <property type="evidence" value="ECO:0007669"/>
    <property type="project" value="TreeGrafter"/>
</dbReference>
<comment type="subcellular location">
    <subcellularLocation>
        <location evidence="1">Cell membrane</location>
        <topology evidence="1">Multi-pass membrane protein</topology>
    </subcellularLocation>
</comment>
<dbReference type="SMART" id="SM01381">
    <property type="entry name" value="7TM_GPCR_Srsx"/>
    <property type="match status" value="1"/>
</dbReference>
<evidence type="ECO:0000256" key="6">
    <source>
        <dbReference type="ARBA" id="ARBA00023136"/>
    </source>
</evidence>
<keyword evidence="14" id="KW-1185">Reference proteome</keyword>
<dbReference type="GO" id="GO:0060326">
    <property type="term" value="P:cell chemotaxis"/>
    <property type="evidence" value="ECO:0007669"/>
    <property type="project" value="TreeGrafter"/>
</dbReference>
<feature type="transmembrane region" description="Helical" evidence="11">
    <location>
        <begin position="309"/>
        <end position="332"/>
    </location>
</feature>
<evidence type="ECO:0000313" key="13">
    <source>
        <dbReference type="EMBL" id="KAG7469821.1"/>
    </source>
</evidence>
<evidence type="ECO:0000256" key="11">
    <source>
        <dbReference type="SAM" id="Phobius"/>
    </source>
</evidence>
<dbReference type="Gene3D" id="1.20.1070.10">
    <property type="entry name" value="Rhodopsin 7-helix transmembrane proteins"/>
    <property type="match status" value="1"/>
</dbReference>
<evidence type="ECO:0000256" key="9">
    <source>
        <dbReference type="RuleBase" id="RU000688"/>
    </source>
</evidence>
<keyword evidence="6 11" id="KW-0472">Membrane</keyword>
<dbReference type="CDD" id="cd14984">
    <property type="entry name" value="7tmA_Chemokine_R"/>
    <property type="match status" value="1"/>
</dbReference>
<dbReference type="GO" id="GO:0019722">
    <property type="term" value="P:calcium-mediated signaling"/>
    <property type="evidence" value="ECO:0007669"/>
    <property type="project" value="TreeGrafter"/>
</dbReference>
<dbReference type="GO" id="GO:0016493">
    <property type="term" value="F:C-C chemokine receptor activity"/>
    <property type="evidence" value="ECO:0007669"/>
    <property type="project" value="TreeGrafter"/>
</dbReference>
<gene>
    <name evidence="13" type="ORF">MATL_G00132900</name>
</gene>
<dbReference type="Proteomes" id="UP001046870">
    <property type="component" value="Chromosome 10"/>
</dbReference>
<feature type="transmembrane region" description="Helical" evidence="11">
    <location>
        <begin position="268"/>
        <end position="289"/>
    </location>
</feature>
<feature type="domain" description="G-protein coupled receptors family 1 profile" evidence="12">
    <location>
        <begin position="85"/>
        <end position="329"/>
    </location>
</feature>